<evidence type="ECO:0000256" key="1">
    <source>
        <dbReference type="ARBA" id="ARBA00004370"/>
    </source>
</evidence>
<keyword evidence="8" id="KW-0813">Transport</keyword>
<dbReference type="GO" id="GO:0046872">
    <property type="term" value="F:metal ion binding"/>
    <property type="evidence" value="ECO:0007669"/>
    <property type="project" value="UniProtKB-UniRule"/>
</dbReference>
<dbReference type="GO" id="GO:0005886">
    <property type="term" value="C:plasma membrane"/>
    <property type="evidence" value="ECO:0007669"/>
    <property type="project" value="UniProtKB-SubCell"/>
</dbReference>
<dbReference type="SUPFAM" id="SSF81343">
    <property type="entry name" value="Fumarate reductase respiratory complex transmembrane subunits"/>
    <property type="match status" value="1"/>
</dbReference>
<comment type="subcellular location">
    <subcellularLocation>
        <location evidence="8">Cell inner membrane</location>
    </subcellularLocation>
    <subcellularLocation>
        <location evidence="1">Membrane</location>
    </subcellularLocation>
</comment>
<feature type="binding site" description="axial binding residue" evidence="9">
    <location>
        <position position="144"/>
    </location>
    <ligand>
        <name>heme b</name>
        <dbReference type="ChEBI" id="CHEBI:60344"/>
        <label>bD</label>
    </ligand>
    <ligandPart>
        <name>Fe</name>
        <dbReference type="ChEBI" id="CHEBI:18248"/>
    </ligandPart>
</feature>
<keyword evidence="2 8" id="KW-0349">Heme</keyword>
<dbReference type="AlphaFoldDB" id="A0A377J6S5"/>
<dbReference type="Pfam" id="PF01127">
    <property type="entry name" value="Sdh_cyt"/>
    <property type="match status" value="1"/>
</dbReference>
<accession>A0A377J6S5</accession>
<proteinExistence type="predicted"/>
<name>A0A377J6S5_9HELI</name>
<dbReference type="InterPro" id="IPR004224">
    <property type="entry name" value="Fum_red_B_TM"/>
</dbReference>
<dbReference type="CDD" id="cd00581">
    <property type="entry name" value="QFR_TypeB_TM"/>
    <property type="match status" value="1"/>
</dbReference>
<dbReference type="PIRSF" id="PIRSF000177">
    <property type="entry name" value="Fumar_rd_cyt_b"/>
    <property type="match status" value="1"/>
</dbReference>
<keyword evidence="8" id="KW-1003">Cell membrane</keyword>
<dbReference type="Proteomes" id="UP000254841">
    <property type="component" value="Unassembled WGS sequence"/>
</dbReference>
<feature type="transmembrane region" description="Helical" evidence="10">
    <location>
        <begin position="170"/>
        <end position="191"/>
    </location>
</feature>
<dbReference type="GO" id="GO:0016491">
    <property type="term" value="F:oxidoreductase activity"/>
    <property type="evidence" value="ECO:0007669"/>
    <property type="project" value="UniProtKB-KW"/>
</dbReference>
<evidence type="ECO:0000313" key="11">
    <source>
        <dbReference type="EMBL" id="STO97995.1"/>
    </source>
</evidence>
<keyword evidence="7 8" id="KW-0472">Membrane</keyword>
<keyword evidence="4 8" id="KW-0479">Metal-binding</keyword>
<reference evidence="11 12" key="1">
    <citation type="submission" date="2018-06" db="EMBL/GenBank/DDBJ databases">
        <authorList>
            <consortium name="Pathogen Informatics"/>
            <person name="Doyle S."/>
        </authorList>
    </citation>
    <scope>NUCLEOTIDE SEQUENCE [LARGE SCALE GENOMIC DNA]</scope>
    <source>
        <strain evidence="11 12">NCTC12410</strain>
    </source>
</reference>
<evidence type="ECO:0000256" key="8">
    <source>
        <dbReference type="PIRNR" id="PIRNR000177"/>
    </source>
</evidence>
<keyword evidence="8" id="KW-0816">Tricarboxylic acid cycle</keyword>
<keyword evidence="3 10" id="KW-0812">Transmembrane</keyword>
<organism evidence="11 12">
    <name type="scientific">Helicobacter canis</name>
    <dbReference type="NCBI Taxonomy" id="29419"/>
    <lineage>
        <taxon>Bacteria</taxon>
        <taxon>Pseudomonadati</taxon>
        <taxon>Campylobacterota</taxon>
        <taxon>Epsilonproteobacteria</taxon>
        <taxon>Campylobacterales</taxon>
        <taxon>Helicobacteraceae</taxon>
        <taxon>Helicobacter</taxon>
    </lineage>
</organism>
<keyword evidence="5 10" id="KW-1133">Transmembrane helix</keyword>
<dbReference type="OrthoDB" id="5345350at2"/>
<evidence type="ECO:0000256" key="3">
    <source>
        <dbReference type="ARBA" id="ARBA00022692"/>
    </source>
</evidence>
<evidence type="ECO:0000256" key="5">
    <source>
        <dbReference type="ARBA" id="ARBA00022989"/>
    </source>
</evidence>
<keyword evidence="11" id="KW-0560">Oxidoreductase</keyword>
<evidence type="ECO:0000256" key="6">
    <source>
        <dbReference type="ARBA" id="ARBA00023004"/>
    </source>
</evidence>
<dbReference type="InterPro" id="IPR000701">
    <property type="entry name" value="SuccDH_FuR_B_TM-su"/>
</dbReference>
<gene>
    <name evidence="11" type="primary">frdC</name>
    <name evidence="11" type="ORF">NCTC12410_01844</name>
</gene>
<dbReference type="RefSeq" id="WP_115012177.1">
    <property type="nucleotide sequence ID" value="NZ_UGHV01000001.1"/>
</dbReference>
<feature type="binding site" description="axial binding residue" evidence="9">
    <location>
        <position position="44"/>
    </location>
    <ligand>
        <name>heme b</name>
        <dbReference type="ChEBI" id="CHEBI:60344"/>
        <label>bD</label>
    </ligand>
    <ligandPart>
        <name>Fe</name>
        <dbReference type="ChEBI" id="CHEBI:18248"/>
    </ligandPart>
</feature>
<evidence type="ECO:0000256" key="10">
    <source>
        <dbReference type="SAM" id="Phobius"/>
    </source>
</evidence>
<dbReference type="NCBIfam" id="NF010072">
    <property type="entry name" value="PRK13553.1"/>
    <property type="match status" value="1"/>
</dbReference>
<protein>
    <recommendedName>
        <fullName evidence="8">Fumarate reductase cytochrome b subunit</fullName>
    </recommendedName>
</protein>
<keyword evidence="8" id="KW-0249">Electron transport</keyword>
<feature type="binding site" description="axial binding residue" evidence="9">
    <location>
        <position position="94"/>
    </location>
    <ligand>
        <name>heme b</name>
        <dbReference type="ChEBI" id="CHEBI:60344"/>
        <label>bD</label>
    </ligand>
    <ligandPart>
        <name>Fe</name>
        <dbReference type="ChEBI" id="CHEBI:18248"/>
    </ligandPart>
</feature>
<keyword evidence="6 8" id="KW-0408">Iron</keyword>
<evidence type="ECO:0000256" key="2">
    <source>
        <dbReference type="ARBA" id="ARBA00022617"/>
    </source>
</evidence>
<feature type="binding site" description="axial binding residue" evidence="9">
    <location>
        <position position="183"/>
    </location>
    <ligand>
        <name>heme b</name>
        <dbReference type="ChEBI" id="CHEBI:60344"/>
        <label>bD</label>
    </ligand>
    <ligandPart>
        <name>Fe</name>
        <dbReference type="ChEBI" id="CHEBI:18248"/>
    </ligandPart>
</feature>
<evidence type="ECO:0000256" key="9">
    <source>
        <dbReference type="PIRSR" id="PIRSR000177-1"/>
    </source>
</evidence>
<feature type="transmembrane region" description="Helical" evidence="10">
    <location>
        <begin position="211"/>
        <end position="229"/>
    </location>
</feature>
<dbReference type="EMBL" id="UGHV01000001">
    <property type="protein sequence ID" value="STO97995.1"/>
    <property type="molecule type" value="Genomic_DNA"/>
</dbReference>
<comment type="function">
    <text evidence="8">The fumarate reductase enzyme complex is required for fumarate respiration. This subunit anchors the complex in the membrane and binds a diheme cytochrome b.</text>
</comment>
<sequence length="256" mass="29004">MQEDKIIESYTGVTKERKKSKMPARLDFWQSATGLFLALFMLAHLLFVSSILVSQEAMFAVTTFFEGSFIFGDEGQPFLVSIVAAVVIVAFVAHAFLALRKFPVNYRQFIALKTHKKLMKHGDTSLWVIQAATGFAMFFLAMPHLFTNLTQPEHIGPLASSFRFVHQNYWLLYIFLLFAVELHGSIGLYRLCIKWGWFEKLGIQNLRRVKWALSVFCIVLGLCSYAAYIKIGQGLDSSKGIEHYRAVDVATKGKGE</sequence>
<feature type="transmembrane region" description="Helical" evidence="10">
    <location>
        <begin position="126"/>
        <end position="146"/>
    </location>
</feature>
<evidence type="ECO:0000256" key="4">
    <source>
        <dbReference type="ARBA" id="ARBA00022723"/>
    </source>
</evidence>
<feature type="transmembrane region" description="Helical" evidence="10">
    <location>
        <begin position="78"/>
        <end position="99"/>
    </location>
</feature>
<dbReference type="InterPro" id="IPR034804">
    <property type="entry name" value="SQR/QFR_C/D"/>
</dbReference>
<evidence type="ECO:0000313" key="12">
    <source>
        <dbReference type="Proteomes" id="UP000254841"/>
    </source>
</evidence>
<evidence type="ECO:0000256" key="7">
    <source>
        <dbReference type="ARBA" id="ARBA00023136"/>
    </source>
</evidence>
<dbReference type="Gene3D" id="1.20.1300.10">
    <property type="entry name" value="Fumarate reductase/succinate dehydrogenase, transmembrane subunit"/>
    <property type="match status" value="1"/>
</dbReference>
<feature type="transmembrane region" description="Helical" evidence="10">
    <location>
        <begin position="28"/>
        <end position="53"/>
    </location>
</feature>
<dbReference type="GO" id="GO:0006099">
    <property type="term" value="P:tricarboxylic acid cycle"/>
    <property type="evidence" value="ECO:0007669"/>
    <property type="project" value="UniProtKB-UniRule"/>
</dbReference>